<feature type="coiled-coil region" evidence="1">
    <location>
        <begin position="726"/>
        <end position="787"/>
    </location>
</feature>
<name>A0A7M1S0R3_9CAUD</name>
<keyword evidence="1" id="KW-0175">Coiled coil</keyword>
<protein>
    <submittedName>
        <fullName evidence="2">Uncharacterized protein</fullName>
    </submittedName>
</protein>
<sequence>MKRKVYDTSLTDSIRLRTALYDAYEAPRANVEEYFHTMENPSYEGAPDDYGVTDWLSNAFNDWNLKRNEVIRDNALGDYTMAELDYNTILNAKGYIQAVREINTILPQLEQDPSNEDLRLRVKELSDIVINNKESYNNILDDKLNDSSLNTKLKTDLVNGKWDSALSEIDRLTTELIDKSTGGYSDPNTLYAKKSVALFEASNAQNKADEYNSKLKSDYYRRKSQQPGMDLTDIDTYLFKLPGLMGSSAATMVNDILTTGTTYAATALGAHFGPIGAAVGLVAGAGASIVGNLFSRERESKGEVYSNYKSAVINLVDKNGISKLLLKDAKSEMLKMGSYTLELIDNDDYVYDQLLTNQVKVNNTKFDKIRLNNFEGMKSLYTDNMALSAWDATQTMLEVVPLGKMARSVRGLKTLAKGYDKSKDFLKGKLAERIDDITSFGIDSVDKLPKITKRKAVLDLGGRILVSAAMEGAEEGTQYMKGLDYINRHFEENPNLVKSFVKNLGAGARSIFAAITPWDAVYSDDAEFMENFKGGALLGGLMTGGIGAATSYLQTRDQLQADKLLSALYAEKLDQKDRVRKDIAYAEMAANNKWDNLMQSFDNLQSANIDGLTQEDIETERNNANRVRNIATSESALKQAEALGIEPNTDDYNILIALKDHYDKLVEEADKNSTTANNRLLSILNREEVNKQIERVIAKPSDEQRSQIAVEDIRNAISLYSELEVYNRLINDYELNSAKLNDLEKNTGLRTSKADVIHFRNLLNTDKKALENSYDKLKKVLSEYNLTESDFLVPSIHQDLADAQELLILSSLDQARAREENNLMSSDDKKSIMAKINKWKNSEAKEDDFVQDIEDLYSGRTLEKVIEEGEEVAPEPLKLESMSILKLDNLQEDEEVEASRLKSKEIRDKFFTTERDSRGNSKVVLNTNNEFGQAYKQASNALRESFISQHPNVKNYSEYVAALQIDRAEGQEAENWQEIYDLRNQLEEEVYNNGDSERAKQLINQLNIAIDNRIDSNLLKEAYDDFISSGEWKISLNLQGKEKSRAEEIKRIAQEAREEIAQRQQEDIKAKEKVVQRPTVIPSESAAVVSPTEEAPKTESTKLEEVPTLSDILGGWLGEGAKAALETPSQAQELMLTTEVLDTAEPRLLEELTYDPRLDPYSHELNYRLTDSKLNEQGQWIRVPKKFQGMELYLNNEEFSEVSGQSDFIKEVTKNGVRIVVRPYTKSDGTTTDAIYALFNYKGKEYVASIKTVEGLYARGNRAFNRLPFNDQLLIVNNLSALRNKVLELNKQVLANPNLEIVPTTIRKTNGRIVNLKNEDNSPKNRKLTDSAWLTIKDPYEINSENTQVGVTTGGLGGSVIRFKNLVISGKGFPMGKPVWMIKTQRDDGSTSQVGVVLNYDNFKNKPEVADLIIDLITSKDQFYTDANGTVTNITPLNVLQFLVNFGPQTATNPNDTKLSPELVKARMDKLFYLTEDNLLIVGQLVYDLNDITTVPEVRDRLKKYIMDNFHWNIDESGLNSNYLGGDLQSLVKDPNLSPLATFLKNNSVDKITLIPGILEFTDRDFGIIKDNNGNKQVDSNHPNGISVLGWYIKQGILLTDIADTMQDANVYIDDVMLVDKTAEHKVEQSQLKVQEESKRGSITLPDETGKQTSIDLDDIFSILDGKKRKGPNMEISENEYNKMNPTQASEWIQTTLGITPEIIPSVIEVTEAGNSVVGRVTEDSIIITESAPEGVQYHEAWHRVSQLLIDSKHRDRIYKKYRNSGLTDKLIDEKLADQFKDFMLTESGNYRFDTKNWFRRIYDFVKLWARTGQYGLAKIYSAINRGKYYGLKPNADNVARFKEIYKGEGPNMEVSGYQFKHIQTVKQLNDIINSLTYTFFLISFTDGSTINYSDLSKDAPKFDRLKLILQAQAYKYPSDVINEVVDKFDSIILPMLTTKLKLLGIRAIDRNEDDTISNIEEGTEGVNIGQHTVEGMNISIRDNAPAEVKFFFQTIPAYEIAKDGTSLIKFDEYTHFPSFVDPNIAWTNILKDLSGCRTISNIVDKVLFFAKNGDPFYQALLFRLTTLVKNSMSDDTNISTQAEAMLTKIETVVTSDINSYITVKISEDAETGFTKMELKDNTVDVKAANYPKVWSQYFFNNSGVYKYNENGAIVAADGAKQSLRVIIDNFNRIRNAFTNNRGILRAGDKNIDLHLLANQEYLKDIVVRMLNSVGIGIDKPTLNRMLLSGDYGNPRLDQYTLLNSFLVNRIKFGGLPRLIETLGVIKDSINNDGTIKPILTAEGVIQPTQVWDNSGFVKEIANYYAYQHATDKSLSSYGPDGNTYYMVSQNNFTKDRLNEIVNDKETFDNLNAVVYNGNSIILNSVKNGNKDLSIETLINFKDTTSQDTGRDYFGITDREDYIAKMVAVFNDRIIFPTVADKKTYHFIKGIKLPHERIRFNNTSQGVFIQYGEQSLDTLLGYCYDELNQIELCLRQIDDDPTHYDEKTGLHYNDDGTINNDWLEPNRRIKNFHTPNKVSWKDKNGKKHTKKLEGNGARFLLLTGIKTSKGFISFNDPMKSAKENLLTAKDYFFNLSRETLKAFLSSLINDRVKLEISTAKELGLIEGNENNDIWSLRNVLLDDTELSNRKAFYSQLDPTNAEGYAIFDMLADYTINSIISINEVEKLFSGAPAYYKVKYDEHGPIDVSIDKIKRLGSLTSTGLNNRLDFFNDPIRDEYVVAELKDHEIMDKQYYIYEGLFTRGNIKETIQELEGEDAWNEVKDLSIQEIEKIYPESVKIAKQAAKAEVEGYKEGINVADAAVYISPNMTRDLLRMRGVWSPEIKKAFEILTNEDTADLWDSDPKLYAEANKVILNAMKYMAFGTRFNEIPGLGIPYFNKMALFPLFKSIATGDIKALYDRMTDPDKPVDMVLFDSAVKAGSRSPMKFYRVAKDSEIELRDGQTVLSAKVTDELINEEGNTLNDFNNLVTYTLKFKYLRQQLETNPHTHEEQMAGTQFMKVNLSNLRMDDLYGIEGKLVTGREIKDTIMNALNKLSDMGVQDLKDELFNKDGSVNVTKLAKMLEDDARESDANDNVLSGLKTANNQFIIPLSSLSDNKWLESRFISMINKQVIDVHIPGGAFIQRSTLGLEATSTKVITPNMINDGRVLKSINEEGSMDSVVSINLFKYFIPNYDKLTFREARQWLIDHEIIGDKATANAIGYRIPTQSIASISPLRFVDVFPEIMGDTIMLPEDFTKLTGSDFDIDKLYVARFSYNSKGAKINKGNALKYEEIRSSIKNEMLDAYLKVLLTRDNTNSLKLSIDNATENVKEVLRDIEGPSSYHPTPFEVYSPTYQEARKAEYTGGKAGIGPFALNNAHHILTLLTKLRMTRNEFTSTLDIWNLGGIYDTPVKGMLKGGRILDWLSAMINGFVDIAKDPYIVRLNVNSWTYNMVSFLLRTGKGKQTFYFVAQPILKEMAEAVIKTKGKYGIDRTKTPTQLENEAIESVLDKYDPTKKYRKKYEFINKNDNSKANEYQDLFRTYQKENGEYTSRTRELLKLDKEEISNFNEELVRIYYAWKALKPYADSLANLVKYSKVDTKKTGKTFAELQTYYNGMWAMTEDANFADGEIERFYNETFIAKKTENSIPFGTSIFKDLLLRNTSTFLDKKDVMLALLGRKNNADSKLLNALISGMEAQIKSGFFNLFIYQNGIDITSMFTGKMSMAKRINNFKHLILKGNPKLSRFLNNDGTINNDFINYLIPNIDYNGLDFIDTSALLDADLSLANNLINYWRELIDDPEPKVSQLFKDLVVYAFITSGDNPTMNSFFQYVPNSYRISIGYTDYIQTKLDELSNGVDQSIVRDDLFLNNWLNDKLVRPVDLYNKKGVKLYSISLNDQSVVPNIIMGERQDKTDKPAVRPSNWIKMTDIDNEGQTKERSFPIFYPYIKINDGLGYTPANYHVYSLIGYKQAADPDTKRLNYIPIYGLVSKKGYKYRGHTVVEYGKESQFDFNRENVWDYTEALLNQEALADMSDEYSKPNWLNSDIHLITDLPPYLNMNYAKGQLDMVFELEQDDKDESEQGVILSEAEEGKDSYNKIYTTTQLAQEWSSKEGWSVEYFNKRVLPKINQAWLIEYELAPDLSITPKLKGSMNYSYEDNANSSILSKTTLDAIKNGERTATTRYESDKNIEYWKLAKVGDIIEFHNKEGESVKVVVTKPLTKLTEKISPILLSLFPSESDVLLKVRDYLTELSKENSELSIDDKIEEFTQLLRKENPTTPEEVEGLINKFICNL</sequence>
<accession>A0A7M1S0R3</accession>
<dbReference type="Proteomes" id="UP000593725">
    <property type="component" value="Segment"/>
</dbReference>
<proteinExistence type="predicted"/>
<evidence type="ECO:0000313" key="2">
    <source>
        <dbReference type="EMBL" id="QOR60004.1"/>
    </source>
</evidence>
<dbReference type="GeneID" id="65131469"/>
<dbReference type="EMBL" id="MT774404">
    <property type="protein sequence ID" value="QOR60004.1"/>
    <property type="molecule type" value="Genomic_DNA"/>
</dbReference>
<organism evidence="2 3">
    <name type="scientific">uncultured phage cr114_1</name>
    <dbReference type="NCBI Taxonomy" id="2772088"/>
    <lineage>
        <taxon>Viruses</taxon>
        <taxon>Duplodnaviria</taxon>
        <taxon>Heunggongvirae</taxon>
        <taxon>Uroviricota</taxon>
        <taxon>Caudoviricetes</taxon>
        <taxon>Crassvirales</taxon>
        <taxon>Suoliviridae</taxon>
        <taxon>Uncouvirinae</taxon>
        <taxon>Aurodevirus</taxon>
        <taxon>Aurodevirus intestinalis</taxon>
    </lineage>
</organism>
<evidence type="ECO:0000256" key="1">
    <source>
        <dbReference type="SAM" id="Coils"/>
    </source>
</evidence>
<evidence type="ECO:0000313" key="3">
    <source>
        <dbReference type="Proteomes" id="UP000593725"/>
    </source>
</evidence>
<dbReference type="KEGG" id="vg:65131469"/>
<feature type="coiled-coil region" evidence="1">
    <location>
        <begin position="1046"/>
        <end position="1073"/>
    </location>
</feature>
<reference evidence="2 3" key="1">
    <citation type="submission" date="2020-07" db="EMBL/GenBank/DDBJ databases">
        <title>Taxonomic proposal: Crassvirales, a new order of highly abundant and diverse bacterial viruses.</title>
        <authorList>
            <person name="Shkoporov A.N."/>
            <person name="Stockdale S.R."/>
            <person name="Guerin E."/>
            <person name="Ross R.P."/>
            <person name="Hill C."/>
        </authorList>
    </citation>
    <scope>NUCLEOTIDE SEQUENCE [LARGE SCALE GENOMIC DNA]</scope>
</reference>
<keyword evidence="3" id="KW-1185">Reference proteome</keyword>
<dbReference type="RefSeq" id="YP_010112977.1">
    <property type="nucleotide sequence ID" value="NC_055897.1"/>
</dbReference>